<protein>
    <recommendedName>
        <fullName evidence="6">THAP domain-containing protein 1</fullName>
    </recommendedName>
</protein>
<dbReference type="GO" id="GO:0003700">
    <property type="term" value="F:DNA-binding transcription factor activity"/>
    <property type="evidence" value="ECO:0007669"/>
    <property type="project" value="UniProtKB-UniRule"/>
</dbReference>
<keyword evidence="6" id="KW-0805">Transcription regulation</keyword>
<reference evidence="8" key="1">
    <citation type="submission" date="2025-08" db="UniProtKB">
        <authorList>
            <consortium name="Ensembl"/>
        </authorList>
    </citation>
    <scope>IDENTIFICATION</scope>
</reference>
<comment type="similarity">
    <text evidence="6">Belongs to the THAP1 family.</text>
</comment>
<evidence type="ECO:0000313" key="8">
    <source>
        <dbReference type="Ensembl" id="ENSAPOP00000017603.1"/>
    </source>
</evidence>
<dbReference type="SMART" id="SM00692">
    <property type="entry name" value="DM3"/>
    <property type="match status" value="1"/>
</dbReference>
<dbReference type="Ensembl" id="ENSAPOT00000034100.1">
    <property type="protein sequence ID" value="ENSAPOP00000017603.1"/>
    <property type="gene ID" value="ENSAPOG00000020824.1"/>
</dbReference>
<evidence type="ECO:0000256" key="4">
    <source>
        <dbReference type="ARBA" id="ARBA00023125"/>
    </source>
</evidence>
<name>A0A3Q1FKD8_9TELE</name>
<evidence type="ECO:0000256" key="5">
    <source>
        <dbReference type="PROSITE-ProRule" id="PRU00309"/>
    </source>
</evidence>
<evidence type="ECO:0000256" key="6">
    <source>
        <dbReference type="RuleBase" id="RU369073"/>
    </source>
</evidence>
<dbReference type="GO" id="GO:0005654">
    <property type="term" value="C:nucleoplasm"/>
    <property type="evidence" value="ECO:0007669"/>
    <property type="project" value="UniProtKB-SubCell"/>
</dbReference>
<keyword evidence="3" id="KW-0862">Zinc</keyword>
<feature type="domain" description="THAP-type" evidence="7">
    <location>
        <begin position="13"/>
        <end position="93"/>
    </location>
</feature>
<evidence type="ECO:0000256" key="1">
    <source>
        <dbReference type="ARBA" id="ARBA00022723"/>
    </source>
</evidence>
<keyword evidence="4 5" id="KW-0238">DNA-binding</keyword>
<proteinExistence type="inferred from homology"/>
<keyword evidence="6" id="KW-0539">Nucleus</keyword>
<dbReference type="Proteomes" id="UP000257200">
    <property type="component" value="Unplaced"/>
</dbReference>
<dbReference type="SMART" id="SM00980">
    <property type="entry name" value="THAP"/>
    <property type="match status" value="1"/>
</dbReference>
<dbReference type="Pfam" id="PF05485">
    <property type="entry name" value="THAP"/>
    <property type="match status" value="1"/>
</dbReference>
<dbReference type="InterPro" id="IPR026516">
    <property type="entry name" value="THAP1/10"/>
</dbReference>
<comment type="subcellular location">
    <subcellularLocation>
        <location evidence="6">Nucleus</location>
        <location evidence="6">Nucleoplasm</location>
    </subcellularLocation>
</comment>
<accession>A0A3Q1FKD8</accession>
<keyword evidence="1" id="KW-0479">Metal-binding</keyword>
<dbReference type="GO" id="GO:0000978">
    <property type="term" value="F:RNA polymerase II cis-regulatory region sequence-specific DNA binding"/>
    <property type="evidence" value="ECO:0007669"/>
    <property type="project" value="TreeGrafter"/>
</dbReference>
<dbReference type="PANTHER" id="PTHR46600">
    <property type="entry name" value="THAP DOMAIN-CONTAINING"/>
    <property type="match status" value="1"/>
</dbReference>
<dbReference type="GO" id="GO:0008270">
    <property type="term" value="F:zinc ion binding"/>
    <property type="evidence" value="ECO:0007669"/>
    <property type="project" value="UniProtKB-KW"/>
</dbReference>
<keyword evidence="9" id="KW-1185">Reference proteome</keyword>
<keyword evidence="6" id="KW-0175">Coiled coil</keyword>
<evidence type="ECO:0000256" key="3">
    <source>
        <dbReference type="ARBA" id="ARBA00022833"/>
    </source>
</evidence>
<dbReference type="Gene3D" id="6.20.210.20">
    <property type="entry name" value="THAP domain"/>
    <property type="match status" value="1"/>
</dbReference>
<keyword evidence="2 5" id="KW-0863">Zinc-finger</keyword>
<organism evidence="8 9">
    <name type="scientific">Acanthochromis polyacanthus</name>
    <name type="common">spiny chromis</name>
    <dbReference type="NCBI Taxonomy" id="80966"/>
    <lineage>
        <taxon>Eukaryota</taxon>
        <taxon>Metazoa</taxon>
        <taxon>Chordata</taxon>
        <taxon>Craniata</taxon>
        <taxon>Vertebrata</taxon>
        <taxon>Euteleostomi</taxon>
        <taxon>Actinopterygii</taxon>
        <taxon>Neopterygii</taxon>
        <taxon>Teleostei</taxon>
        <taxon>Neoteleostei</taxon>
        <taxon>Acanthomorphata</taxon>
        <taxon>Ovalentaria</taxon>
        <taxon>Pomacentridae</taxon>
        <taxon>Acanthochromis</taxon>
    </lineage>
</organism>
<dbReference type="PANTHER" id="PTHR46600:SF7">
    <property type="entry name" value="SI:DKEY-228B2.6-RELATED"/>
    <property type="match status" value="1"/>
</dbReference>
<reference evidence="8" key="2">
    <citation type="submission" date="2025-09" db="UniProtKB">
        <authorList>
            <consortium name="Ensembl"/>
        </authorList>
    </citation>
    <scope>IDENTIFICATION</scope>
</reference>
<dbReference type="InParanoid" id="A0A3Q1FKD8"/>
<evidence type="ECO:0000259" key="7">
    <source>
        <dbReference type="PROSITE" id="PS50950"/>
    </source>
</evidence>
<dbReference type="AlphaFoldDB" id="A0A3Q1FKD8"/>
<keyword evidence="6" id="KW-0131">Cell cycle</keyword>
<sequence length="119" mass="13698">MKRRLAYQRVGASALYCCVPLCTVSSRCNSEVSFHSFPVDSVVRAQWLQKIRRDNFTPTKSTRVCRRHFKPDEFYVTAGGLRKLKKGAIPLYFDASELNACMDLMRMCAFIQDLHLTDI</sequence>
<dbReference type="GO" id="GO:0001935">
    <property type="term" value="P:endothelial cell proliferation"/>
    <property type="evidence" value="ECO:0007669"/>
    <property type="project" value="UniProtKB-UniRule"/>
</dbReference>
<keyword evidence="6" id="KW-0804">Transcription</keyword>
<dbReference type="SUPFAM" id="SSF57716">
    <property type="entry name" value="Glucocorticoid receptor-like (DNA-binding domain)"/>
    <property type="match status" value="1"/>
</dbReference>
<evidence type="ECO:0000256" key="2">
    <source>
        <dbReference type="ARBA" id="ARBA00022771"/>
    </source>
</evidence>
<dbReference type="PROSITE" id="PS50950">
    <property type="entry name" value="ZF_THAP"/>
    <property type="match status" value="1"/>
</dbReference>
<dbReference type="GeneTree" id="ENSGT00940000177053"/>
<dbReference type="InterPro" id="IPR038441">
    <property type="entry name" value="THAP_Znf_sf"/>
</dbReference>
<dbReference type="GO" id="GO:0006357">
    <property type="term" value="P:regulation of transcription by RNA polymerase II"/>
    <property type="evidence" value="ECO:0007669"/>
    <property type="project" value="TreeGrafter"/>
</dbReference>
<dbReference type="InterPro" id="IPR006612">
    <property type="entry name" value="THAP_Znf"/>
</dbReference>
<evidence type="ECO:0000313" key="9">
    <source>
        <dbReference type="Proteomes" id="UP000257200"/>
    </source>
</evidence>
<comment type="function">
    <text evidence="6">DNA-binding transcription regulator that regulates endothelial cell proliferation and G1/S cell-cycle progression. Specifically binds the 5'-[AT]NTNN[GT]GGCA[AGT]-3' core DNA sequence and acts by modulating expression of pRB-E2F cell-cycle target genes.</text>
</comment>